<sequence>MKELFAPILITLLIVAMVVQGIFFEKAQHMTGEALEIAGKWQEAYTELQQDYSLAAEKIEQLEYELRSEE</sequence>
<dbReference type="EMBL" id="FNFI01000008">
    <property type="protein sequence ID" value="SDK42809.1"/>
    <property type="molecule type" value="Genomic_DNA"/>
</dbReference>
<accession>A0A1G9BTL6</accession>
<gene>
    <name evidence="1" type="ORF">SAMN05216187_108108</name>
</gene>
<proteinExistence type="predicted"/>
<dbReference type="STRING" id="586411.SAMN05216187_108108"/>
<dbReference type="Proteomes" id="UP000242700">
    <property type="component" value="Unassembled WGS sequence"/>
</dbReference>
<organism evidence="1 2">
    <name type="scientific">Jeotgalicoccus aerolatus</name>
    <dbReference type="NCBI Taxonomy" id="709510"/>
    <lineage>
        <taxon>Bacteria</taxon>
        <taxon>Bacillati</taxon>
        <taxon>Bacillota</taxon>
        <taxon>Bacilli</taxon>
        <taxon>Bacillales</taxon>
        <taxon>Staphylococcaceae</taxon>
        <taxon>Jeotgalicoccus</taxon>
    </lineage>
</organism>
<evidence type="ECO:0000313" key="2">
    <source>
        <dbReference type="Proteomes" id="UP000242700"/>
    </source>
</evidence>
<evidence type="ECO:0000313" key="1">
    <source>
        <dbReference type="EMBL" id="SDK42809.1"/>
    </source>
</evidence>
<dbReference type="AlphaFoldDB" id="A0A1G9BTL6"/>
<name>A0A1G9BTL6_9STAP</name>
<reference evidence="2" key="1">
    <citation type="submission" date="2016-10" db="EMBL/GenBank/DDBJ databases">
        <authorList>
            <person name="Varghese N."/>
            <person name="Submissions S."/>
        </authorList>
    </citation>
    <scope>NUCLEOTIDE SEQUENCE [LARGE SCALE GENOMIC DNA]</scope>
    <source>
        <strain evidence="2">CGMCC 1.8911</strain>
    </source>
</reference>
<dbReference type="RefSeq" id="WP_092598486.1">
    <property type="nucleotide sequence ID" value="NZ_FNFI01000008.1"/>
</dbReference>
<protein>
    <submittedName>
        <fullName evidence="1">Uncharacterized protein</fullName>
    </submittedName>
</protein>